<evidence type="ECO:0000256" key="1">
    <source>
        <dbReference type="SAM" id="SignalP"/>
    </source>
</evidence>
<feature type="chain" id="PRO_5045125655" description="Lipoprotein" evidence="1">
    <location>
        <begin position="17"/>
        <end position="181"/>
    </location>
</feature>
<dbReference type="PROSITE" id="PS51257">
    <property type="entry name" value="PROKAR_LIPOPROTEIN"/>
    <property type="match status" value="1"/>
</dbReference>
<proteinExistence type="predicted"/>
<accession>A0ABR4ZRP0</accession>
<evidence type="ECO:0008006" key="4">
    <source>
        <dbReference type="Google" id="ProtNLM"/>
    </source>
</evidence>
<dbReference type="Proteomes" id="UP000031275">
    <property type="component" value="Unassembled WGS sequence"/>
</dbReference>
<keyword evidence="3" id="KW-1185">Reference proteome</keyword>
<organism evidence="2 3">
    <name type="scientific">Kaistella solincola</name>
    <dbReference type="NCBI Taxonomy" id="510955"/>
    <lineage>
        <taxon>Bacteria</taxon>
        <taxon>Pseudomonadati</taxon>
        <taxon>Bacteroidota</taxon>
        <taxon>Flavobacteriia</taxon>
        <taxon>Flavobacteriales</taxon>
        <taxon>Weeksellaceae</taxon>
        <taxon>Chryseobacterium group</taxon>
        <taxon>Kaistella</taxon>
    </lineage>
</organism>
<comment type="caution">
    <text evidence="2">The sequence shown here is derived from an EMBL/GenBank/DDBJ whole genome shotgun (WGS) entry which is preliminary data.</text>
</comment>
<evidence type="ECO:0000313" key="3">
    <source>
        <dbReference type="Proteomes" id="UP000031275"/>
    </source>
</evidence>
<reference evidence="2 3" key="1">
    <citation type="submission" date="2014-10" db="EMBL/GenBank/DDBJ databases">
        <title>Kaistella solincola genome.</title>
        <authorList>
            <person name="Newman J.D."/>
        </authorList>
    </citation>
    <scope>NUCLEOTIDE SEQUENCE [LARGE SCALE GENOMIC DNA]</scope>
    <source>
        <strain evidence="2 3">DSM 22468</strain>
    </source>
</reference>
<gene>
    <name evidence="2" type="ORF">OA84_01045</name>
</gene>
<sequence length="181" mass="20065">MKHLLLALLIGLSAMACTDRSKEDYNPQLPPETQTGAWTFGCKINGQIMIPQDATQQGPPGGETLKGLVFSYDKGRNIEAKDARYGRGGVIIKIPISFMSQLGTFSFEEVNGGYSTANEERLYMAAEKNGRFYDSMKDSGKITFTRNDSKIISGTFYGKLKNKDNPNDIIEITEGRFDLTK</sequence>
<protein>
    <recommendedName>
        <fullName evidence="4">Lipoprotein</fullName>
    </recommendedName>
</protein>
<keyword evidence="1" id="KW-0732">Signal</keyword>
<dbReference type="RefSeq" id="WP_039341128.1">
    <property type="nucleotide sequence ID" value="NZ_JSYK01000002.1"/>
</dbReference>
<name>A0ABR4ZRP0_9FLAO</name>
<dbReference type="EMBL" id="JSYK01000002">
    <property type="protein sequence ID" value="KIA84169.1"/>
    <property type="molecule type" value="Genomic_DNA"/>
</dbReference>
<feature type="signal peptide" evidence="1">
    <location>
        <begin position="1"/>
        <end position="16"/>
    </location>
</feature>
<evidence type="ECO:0000313" key="2">
    <source>
        <dbReference type="EMBL" id="KIA84169.1"/>
    </source>
</evidence>